<evidence type="ECO:0000256" key="1">
    <source>
        <dbReference type="ARBA" id="ARBA00004442"/>
    </source>
</evidence>
<dbReference type="SUPFAM" id="SSF56935">
    <property type="entry name" value="Porins"/>
    <property type="match status" value="1"/>
</dbReference>
<dbReference type="AlphaFoldDB" id="A0AA95KUT9"/>
<dbReference type="Gene3D" id="2.40.170.20">
    <property type="entry name" value="TonB-dependent receptor, beta-barrel domain"/>
    <property type="match status" value="1"/>
</dbReference>
<proteinExistence type="predicted"/>
<evidence type="ECO:0000313" key="6">
    <source>
        <dbReference type="Proteomes" id="UP001177934"/>
    </source>
</evidence>
<dbReference type="InterPro" id="IPR000531">
    <property type="entry name" value="Beta-barrel_TonB"/>
</dbReference>
<dbReference type="Pfam" id="PF00593">
    <property type="entry name" value="TonB_dep_Rec_b-barrel"/>
    <property type="match status" value="1"/>
</dbReference>
<comment type="subcellular location">
    <subcellularLocation>
        <location evidence="1">Cell outer membrane</location>
    </subcellularLocation>
</comment>
<organism evidence="5 6">
    <name type="scientific">Phocaeicola dorei</name>
    <dbReference type="NCBI Taxonomy" id="357276"/>
    <lineage>
        <taxon>Bacteria</taxon>
        <taxon>Pseudomonadati</taxon>
        <taxon>Bacteroidota</taxon>
        <taxon>Bacteroidia</taxon>
        <taxon>Bacteroidales</taxon>
        <taxon>Bacteroidaceae</taxon>
        <taxon>Phocaeicola</taxon>
    </lineage>
</organism>
<accession>A0AA95KUT9</accession>
<keyword evidence="5" id="KW-0675">Receptor</keyword>
<gene>
    <name evidence="5" type="ORF">QNN11_05440</name>
</gene>
<dbReference type="GO" id="GO:0009279">
    <property type="term" value="C:cell outer membrane"/>
    <property type="evidence" value="ECO:0007669"/>
    <property type="project" value="UniProtKB-SubCell"/>
</dbReference>
<feature type="domain" description="TonB-dependent receptor-like beta-barrel" evidence="4">
    <location>
        <begin position="8"/>
        <end position="410"/>
    </location>
</feature>
<evidence type="ECO:0000256" key="2">
    <source>
        <dbReference type="ARBA" id="ARBA00023136"/>
    </source>
</evidence>
<dbReference type="Proteomes" id="UP001177934">
    <property type="component" value="Chromosome"/>
</dbReference>
<dbReference type="InterPro" id="IPR036942">
    <property type="entry name" value="Beta-barrel_TonB_sf"/>
</dbReference>
<reference evidence="5" key="1">
    <citation type="journal article" date="2023" name="Nat. Commun.">
        <title>Identification of a novel Human Milk Oligosaccharides utilization cluster in the infant gut commensal Bacteroides dorei.</title>
        <authorList>
            <person name="Kijner S."/>
            <person name="Ennis D."/>
            <person name="Shmorak S."/>
            <person name="Florentin A."/>
            <person name="Yassour M."/>
        </authorList>
    </citation>
    <scope>NUCLEOTIDE SEQUENCE</scope>
    <source>
        <strain evidence="5">2</strain>
    </source>
</reference>
<evidence type="ECO:0000256" key="3">
    <source>
        <dbReference type="ARBA" id="ARBA00023237"/>
    </source>
</evidence>
<dbReference type="EMBL" id="CP126056">
    <property type="protein sequence ID" value="WHX10866.1"/>
    <property type="molecule type" value="Genomic_DNA"/>
</dbReference>
<sequence length="457" mass="50900">MENTRDWLDNLKLRVSYGTSGSDNIDASLWRETWKTEQITVDGEKVTTYVPGDMKGNPDLKWETTISRNLGVDFGFFNNWVRGSLDYYWNTTKNILMKVPIDAASGYSYQFQNVGKTSNKGIELALGFDIVRGKDFNLGVNLTYNYNKNNIDELMDGVLADTRAMNDWGSSMAKPAYDYIIREGHPVGTIQGFKSEGYYTIDDFTYADGKYTLKPGVPDIQGIVNYPDGVKVLAADGQTAVPGMPKFADTTGDGVVDEDDKTIIGEAMPQHTGGFTINGNWKAIDFSVGFTYQIGGDVYNANAMHSLMGNKDNSAGQNRLKFVSETFKYYDVDTNGDLMLVKDPTALAALNANTNYSSFFSEYGIVSSKFIEDASYLRLNTLTVGYTFPKNWMNKIGLQNARVYFTGSNLFCIDGYSGIDPDVNTKTDGKDGFPTPYFDYQSYPKARTYTFGVNLTF</sequence>
<evidence type="ECO:0000313" key="5">
    <source>
        <dbReference type="EMBL" id="WHX10866.1"/>
    </source>
</evidence>
<keyword evidence="3" id="KW-0998">Cell outer membrane</keyword>
<name>A0AA95KUT9_9BACT</name>
<evidence type="ECO:0000259" key="4">
    <source>
        <dbReference type="Pfam" id="PF00593"/>
    </source>
</evidence>
<protein>
    <submittedName>
        <fullName evidence="5">TonB-dependent receptor</fullName>
    </submittedName>
</protein>
<keyword evidence="2" id="KW-0472">Membrane</keyword>